<feature type="compositionally biased region" description="Basic and acidic residues" evidence="2">
    <location>
        <begin position="152"/>
        <end position="163"/>
    </location>
</feature>
<comment type="caution">
    <text evidence="4">The sequence shown here is derived from an EMBL/GenBank/DDBJ whole genome shotgun (WGS) entry which is preliminary data.</text>
</comment>
<keyword evidence="1" id="KW-0175">Coiled coil</keyword>
<protein>
    <submittedName>
        <fullName evidence="4">Uncharacterized protein</fullName>
    </submittedName>
</protein>
<proteinExistence type="predicted"/>
<gene>
    <name evidence="4" type="ORF">MAG551_02753</name>
</gene>
<evidence type="ECO:0000256" key="3">
    <source>
        <dbReference type="SAM" id="Phobius"/>
    </source>
</evidence>
<keyword evidence="3" id="KW-1133">Transmembrane helix</keyword>
<evidence type="ECO:0000313" key="5">
    <source>
        <dbReference type="Proteomes" id="UP000722750"/>
    </source>
</evidence>
<dbReference type="AlphaFoldDB" id="A0A942A2H2"/>
<keyword evidence="3" id="KW-0812">Transmembrane</keyword>
<keyword evidence="3" id="KW-0472">Membrane</keyword>
<reference evidence="4" key="1">
    <citation type="journal article" date="2021" name="ISME J.">
        <title>Fine-scale metabolic discontinuity in a stratified prokaryote microbiome of a Red Sea deep halocline.</title>
        <authorList>
            <person name="Michoud G."/>
            <person name="Ngugi D.K."/>
            <person name="Barozzi A."/>
            <person name="Merlino G."/>
            <person name="Calleja M.L."/>
            <person name="Delgado-Huertas A."/>
            <person name="Moran X.A.G."/>
            <person name="Daffonchio D."/>
        </authorList>
    </citation>
    <scope>NUCLEOTIDE SEQUENCE</scope>
    <source>
        <strain evidence="4">SuakinDeep_MAG55_1</strain>
    </source>
</reference>
<evidence type="ECO:0000256" key="1">
    <source>
        <dbReference type="SAM" id="Coils"/>
    </source>
</evidence>
<feature type="coiled-coil region" evidence="1">
    <location>
        <begin position="65"/>
        <end position="134"/>
    </location>
</feature>
<sequence length="175" mass="19481">MAQGNSKFFAITTALFVVLAIMFFTLSLTSIGKFTAQKKRVHHMEMQMLAGKSEMLKVPEIIGKLRVADKTNKELESQVADLTEESEEMTSELNELQKELTTVTIAKLVLETDKAGYTKNLIEARQTVEELRNQLSTGDGGANIDEVDEMIESPHEETTHESESSSDIPSGNVWE</sequence>
<organism evidence="4 5">
    <name type="scientific">Candidatus Scalindua arabica</name>
    <dbReference type="NCBI Taxonomy" id="1127984"/>
    <lineage>
        <taxon>Bacteria</taxon>
        <taxon>Pseudomonadati</taxon>
        <taxon>Planctomycetota</taxon>
        <taxon>Candidatus Brocadiia</taxon>
        <taxon>Candidatus Brocadiales</taxon>
        <taxon>Candidatus Scalinduaceae</taxon>
        <taxon>Candidatus Scalindua</taxon>
    </lineage>
</organism>
<dbReference type="EMBL" id="JAANXD010000101">
    <property type="protein sequence ID" value="MBS1259678.1"/>
    <property type="molecule type" value="Genomic_DNA"/>
</dbReference>
<name>A0A942A2H2_9BACT</name>
<feature type="region of interest" description="Disordered" evidence="2">
    <location>
        <begin position="134"/>
        <end position="175"/>
    </location>
</feature>
<feature type="transmembrane region" description="Helical" evidence="3">
    <location>
        <begin position="6"/>
        <end position="31"/>
    </location>
</feature>
<evidence type="ECO:0000256" key="2">
    <source>
        <dbReference type="SAM" id="MobiDB-lite"/>
    </source>
</evidence>
<dbReference type="Proteomes" id="UP000722750">
    <property type="component" value="Unassembled WGS sequence"/>
</dbReference>
<evidence type="ECO:0000313" key="4">
    <source>
        <dbReference type="EMBL" id="MBS1259678.1"/>
    </source>
</evidence>
<accession>A0A942A2H2</accession>